<sequence>MNWLSKLRAKIVCFEEIVQIPISNKENLEVHRERLEGNLKQLKIMKANKPKLEDILVVRNFPSVFPEDLPGNLRTLIMNEAHAARYLVPSGADNMYFDLRGLYCWPGMKKDIAMYITENKKALGTRLNLSTTYHPKTDGQSERTIQTLKDMLRAYEIDFGGNWDTYLPKCITPIAWAEVRESKLIGSKIILETTDKIVQIKKILKTTQDRQKSYADNRRKLLELSVGDTVLLKVSP</sequence>
<dbReference type="InterPro" id="IPR012337">
    <property type="entry name" value="RNaseH-like_sf"/>
</dbReference>
<keyword evidence="2" id="KW-0695">RNA-directed DNA polymerase</keyword>
<dbReference type="AlphaFoldDB" id="A0A699IHS4"/>
<dbReference type="PANTHER" id="PTHR47266">
    <property type="entry name" value="ENDONUCLEASE-RELATED"/>
    <property type="match status" value="1"/>
</dbReference>
<feature type="domain" description="Integrase zinc-binding" evidence="1">
    <location>
        <begin position="70"/>
        <end position="117"/>
    </location>
</feature>
<dbReference type="SUPFAM" id="SSF53098">
    <property type="entry name" value="Ribonuclease H-like"/>
    <property type="match status" value="1"/>
</dbReference>
<organism evidence="2">
    <name type="scientific">Tanacetum cinerariifolium</name>
    <name type="common">Dalmatian daisy</name>
    <name type="synonym">Chrysanthemum cinerariifolium</name>
    <dbReference type="NCBI Taxonomy" id="118510"/>
    <lineage>
        <taxon>Eukaryota</taxon>
        <taxon>Viridiplantae</taxon>
        <taxon>Streptophyta</taxon>
        <taxon>Embryophyta</taxon>
        <taxon>Tracheophyta</taxon>
        <taxon>Spermatophyta</taxon>
        <taxon>Magnoliopsida</taxon>
        <taxon>eudicotyledons</taxon>
        <taxon>Gunneridae</taxon>
        <taxon>Pentapetalae</taxon>
        <taxon>asterids</taxon>
        <taxon>campanulids</taxon>
        <taxon>Asterales</taxon>
        <taxon>Asteraceae</taxon>
        <taxon>Asteroideae</taxon>
        <taxon>Anthemideae</taxon>
        <taxon>Anthemidinae</taxon>
        <taxon>Tanacetum</taxon>
    </lineage>
</organism>
<keyword evidence="2" id="KW-0548">Nucleotidyltransferase</keyword>
<evidence type="ECO:0000313" key="2">
    <source>
        <dbReference type="EMBL" id="GEZ55203.1"/>
    </source>
</evidence>
<protein>
    <submittedName>
        <fullName evidence="2">Putative reverse transcriptase domain-containing protein</fullName>
    </submittedName>
</protein>
<dbReference type="GO" id="GO:0003676">
    <property type="term" value="F:nucleic acid binding"/>
    <property type="evidence" value="ECO:0007669"/>
    <property type="project" value="InterPro"/>
</dbReference>
<keyword evidence="2" id="KW-0808">Transferase</keyword>
<comment type="caution">
    <text evidence="2">The sequence shown here is derived from an EMBL/GenBank/DDBJ whole genome shotgun (WGS) entry which is preliminary data.</text>
</comment>
<dbReference type="EMBL" id="BKCJ010292887">
    <property type="protein sequence ID" value="GEZ55203.1"/>
    <property type="molecule type" value="Genomic_DNA"/>
</dbReference>
<name>A0A699IHS4_TANCI</name>
<dbReference type="GO" id="GO:0003964">
    <property type="term" value="F:RNA-directed DNA polymerase activity"/>
    <property type="evidence" value="ECO:0007669"/>
    <property type="project" value="UniProtKB-KW"/>
</dbReference>
<dbReference type="InterPro" id="IPR036397">
    <property type="entry name" value="RNaseH_sf"/>
</dbReference>
<reference evidence="2" key="1">
    <citation type="journal article" date="2019" name="Sci. Rep.">
        <title>Draft genome of Tanacetum cinerariifolium, the natural source of mosquito coil.</title>
        <authorList>
            <person name="Yamashiro T."/>
            <person name="Shiraishi A."/>
            <person name="Satake H."/>
            <person name="Nakayama K."/>
        </authorList>
    </citation>
    <scope>NUCLEOTIDE SEQUENCE</scope>
</reference>
<proteinExistence type="predicted"/>
<evidence type="ECO:0000259" key="1">
    <source>
        <dbReference type="Pfam" id="PF17921"/>
    </source>
</evidence>
<dbReference type="InterPro" id="IPR041588">
    <property type="entry name" value="Integrase_H2C2"/>
</dbReference>
<dbReference type="Gene3D" id="1.10.340.70">
    <property type="match status" value="1"/>
</dbReference>
<accession>A0A699IHS4</accession>
<dbReference type="InterPro" id="IPR052160">
    <property type="entry name" value="Gypsy_RT_Integrase-like"/>
</dbReference>
<dbReference type="Pfam" id="PF17921">
    <property type="entry name" value="Integrase_H2C2"/>
    <property type="match status" value="1"/>
</dbReference>
<dbReference type="Gene3D" id="3.30.420.10">
    <property type="entry name" value="Ribonuclease H-like superfamily/Ribonuclease H"/>
    <property type="match status" value="1"/>
</dbReference>
<gene>
    <name evidence="2" type="ORF">Tci_527176</name>
</gene>